<feature type="region of interest" description="Disordered" evidence="1">
    <location>
        <begin position="1"/>
        <end position="21"/>
    </location>
</feature>
<dbReference type="AlphaFoldDB" id="A6HH93"/>
<gene>
    <name evidence="2" type="ORF">rCG_33360</name>
</gene>
<proteinExistence type="predicted"/>
<reference evidence="2 3" key="1">
    <citation type="submission" date="2005-07" db="EMBL/GenBank/DDBJ databases">
        <authorList>
            <person name="Mural R.J."/>
            <person name="Li P.W."/>
            <person name="Adams M.D."/>
            <person name="Amanatides P.G."/>
            <person name="Baden-Tillson H."/>
            <person name="Barnstead M."/>
            <person name="Chin S.H."/>
            <person name="Dew I."/>
            <person name="Evans C.A."/>
            <person name="Ferriera S."/>
            <person name="Flanigan M."/>
            <person name="Fosler C."/>
            <person name="Glodek A."/>
            <person name="Gu Z."/>
            <person name="Holt R.A."/>
            <person name="Jennings D."/>
            <person name="Kraft C.L."/>
            <person name="Lu F."/>
            <person name="Nguyen T."/>
            <person name="Nusskern D.R."/>
            <person name="Pfannkoch C.M."/>
            <person name="Sitter C."/>
            <person name="Sutton G.G."/>
            <person name="Venter J.C."/>
            <person name="Wang Z."/>
            <person name="Woodage T."/>
            <person name="Zheng X.H."/>
            <person name="Zhong F."/>
        </authorList>
    </citation>
    <scope>NUCLEOTIDE SEQUENCE [LARGE SCALE GENOMIC DNA]</scope>
    <source>
        <strain>BN</strain>
        <strain evidence="3">Sprague-Dawley</strain>
    </source>
</reference>
<name>A6HH93_RAT</name>
<sequence length="42" mass="4292">MSVNVCVPPGNQPWTAGTGHGAEARTFTSSFITGDRGSRSPG</sequence>
<evidence type="ECO:0000313" key="2">
    <source>
        <dbReference type="EMBL" id="EDM05398.1"/>
    </source>
</evidence>
<evidence type="ECO:0000256" key="1">
    <source>
        <dbReference type="SAM" id="MobiDB-lite"/>
    </source>
</evidence>
<dbReference type="Proteomes" id="UP000234681">
    <property type="component" value="Chromosome 10"/>
</dbReference>
<evidence type="ECO:0000313" key="3">
    <source>
        <dbReference type="Proteomes" id="UP000234681"/>
    </source>
</evidence>
<organism evidence="2 3">
    <name type="scientific">Rattus norvegicus</name>
    <name type="common">Rat</name>
    <dbReference type="NCBI Taxonomy" id="10116"/>
    <lineage>
        <taxon>Eukaryota</taxon>
        <taxon>Metazoa</taxon>
        <taxon>Chordata</taxon>
        <taxon>Craniata</taxon>
        <taxon>Vertebrata</taxon>
        <taxon>Euteleostomi</taxon>
        <taxon>Mammalia</taxon>
        <taxon>Eutheria</taxon>
        <taxon>Euarchontoglires</taxon>
        <taxon>Glires</taxon>
        <taxon>Rodentia</taxon>
        <taxon>Myomorpha</taxon>
        <taxon>Muroidea</taxon>
        <taxon>Muridae</taxon>
        <taxon>Murinae</taxon>
        <taxon>Rattus</taxon>
    </lineage>
</organism>
<accession>A6HH93</accession>
<protein>
    <submittedName>
        <fullName evidence="2">RCG33360</fullName>
    </submittedName>
</protein>
<dbReference type="EMBL" id="CH473948">
    <property type="protein sequence ID" value="EDM05398.1"/>
    <property type="molecule type" value="Genomic_DNA"/>
</dbReference>